<organism evidence="2">
    <name type="scientific">Coccidioides posadasii (strain RMSCC 757 / Silveira)</name>
    <name type="common">Valley fever fungus</name>
    <dbReference type="NCBI Taxonomy" id="443226"/>
    <lineage>
        <taxon>Eukaryota</taxon>
        <taxon>Fungi</taxon>
        <taxon>Dikarya</taxon>
        <taxon>Ascomycota</taxon>
        <taxon>Pezizomycotina</taxon>
        <taxon>Eurotiomycetes</taxon>
        <taxon>Eurotiomycetidae</taxon>
        <taxon>Onygenales</taxon>
        <taxon>Onygenaceae</taxon>
        <taxon>Coccidioides</taxon>
    </lineage>
</organism>
<accession>E9D8V4</accession>
<sequence>MLLLLSRVVLVHQLQNANLIPSQLTRDGANALANLAKHARQMPPCLPILQLLIPMASQTLEHATISAASHCFEHLGRISFGFYMCHFSIYATSLD</sequence>
<gene>
    <name evidence="1" type="ORF">CPSG_06256</name>
</gene>
<dbReference type="HOGENOM" id="CLU_2372625_0_0_1"/>
<reference evidence="2" key="1">
    <citation type="journal article" date="2010" name="Genome Res.">
        <title>Population genomic sequencing of Coccidioides fungi reveals recent hybridization and transposon control.</title>
        <authorList>
            <person name="Neafsey D.E."/>
            <person name="Barker B.M."/>
            <person name="Sharpton T.J."/>
            <person name="Stajich J.E."/>
            <person name="Park D.J."/>
            <person name="Whiston E."/>
            <person name="Hung C.-Y."/>
            <person name="McMahan C."/>
            <person name="White J."/>
            <person name="Sykes S."/>
            <person name="Heiman D."/>
            <person name="Young S."/>
            <person name="Zeng Q."/>
            <person name="Abouelleil A."/>
            <person name="Aftuck L."/>
            <person name="Bessette D."/>
            <person name="Brown A."/>
            <person name="FitzGerald M."/>
            <person name="Lui A."/>
            <person name="Macdonald J.P."/>
            <person name="Priest M."/>
            <person name="Orbach M.J."/>
            <person name="Galgiani J.N."/>
            <person name="Kirkland T.N."/>
            <person name="Cole G.T."/>
            <person name="Birren B.W."/>
            <person name="Henn M.R."/>
            <person name="Taylor J.W."/>
            <person name="Rounsley S.D."/>
        </authorList>
    </citation>
    <scope>NUCLEOTIDE SEQUENCE [LARGE SCALE GENOMIC DNA]</scope>
    <source>
        <strain evidence="2">RMSCC 757 / Silveira</strain>
    </source>
</reference>
<name>E9D8V4_COCPS</name>
<reference evidence="2" key="2">
    <citation type="submission" date="2010-03" db="EMBL/GenBank/DDBJ databases">
        <title>The genome sequence of Coccidioides posadasii strain Silveira.</title>
        <authorList>
            <consortium name="The Broad Institute Genome Sequencing Center for Infectious Disease"/>
            <person name="Neafsey D."/>
            <person name="Orbach M."/>
            <person name="Henn M.R."/>
            <person name="Cole G.T."/>
            <person name="Galgiani J."/>
            <person name="Gardner M.J."/>
            <person name="Kirkland T.N."/>
            <person name="Taylor J.W."/>
            <person name="Young S.K."/>
            <person name="Zeng Q."/>
            <person name="Koehrsen M."/>
            <person name="Alvarado L."/>
            <person name="Berlin A."/>
            <person name="Borenstein D."/>
            <person name="Chapman S.B."/>
            <person name="Chen Z."/>
            <person name="Engels R."/>
            <person name="Freedman E."/>
            <person name="Gellesch M."/>
            <person name="Goldberg J."/>
            <person name="Griggs A."/>
            <person name="Gujja S."/>
            <person name="Heilman E."/>
            <person name="Heiman D."/>
            <person name="Howarth C."/>
            <person name="Jen D."/>
            <person name="Larson L."/>
            <person name="Mehta T."/>
            <person name="Neiman D."/>
            <person name="Park D."/>
            <person name="Pearson M."/>
            <person name="Richards J."/>
            <person name="Roberts A."/>
            <person name="Saif S."/>
            <person name="Shea T."/>
            <person name="Shenoy N."/>
            <person name="Sisk P."/>
            <person name="Stolte C."/>
            <person name="Sykes S."/>
            <person name="Walk T."/>
            <person name="White J."/>
            <person name="Yandava C."/>
            <person name="Haas B."/>
            <person name="Nusbaum C."/>
            <person name="Birren B."/>
        </authorList>
    </citation>
    <scope>NUCLEOTIDE SEQUENCE [LARGE SCALE GENOMIC DNA]</scope>
    <source>
        <strain evidence="2">RMSCC 757 / Silveira</strain>
    </source>
</reference>
<keyword evidence="2" id="KW-1185">Reference proteome</keyword>
<protein>
    <submittedName>
        <fullName evidence="1">Uncharacterized protein</fullName>
    </submittedName>
</protein>
<dbReference type="EMBL" id="GL636495">
    <property type="protein sequence ID" value="EFW16988.1"/>
    <property type="molecule type" value="Genomic_DNA"/>
</dbReference>
<dbReference type="Proteomes" id="UP000002497">
    <property type="component" value="Unassembled WGS sequence"/>
</dbReference>
<dbReference type="AlphaFoldDB" id="E9D8V4"/>
<proteinExistence type="predicted"/>
<evidence type="ECO:0000313" key="1">
    <source>
        <dbReference type="EMBL" id="EFW16988.1"/>
    </source>
</evidence>
<evidence type="ECO:0000313" key="2">
    <source>
        <dbReference type="Proteomes" id="UP000002497"/>
    </source>
</evidence>
<dbReference type="VEuPathDB" id="FungiDB:CPSG_06256"/>